<keyword evidence="2" id="KW-0813">Transport</keyword>
<feature type="transmembrane region" description="Helical" evidence="10">
    <location>
        <begin position="47"/>
        <end position="65"/>
    </location>
</feature>
<keyword evidence="6" id="KW-0029">Amino-acid transport</keyword>
<evidence type="ECO:0000313" key="11">
    <source>
        <dbReference type="EMBL" id="SPF30671.1"/>
    </source>
</evidence>
<evidence type="ECO:0000256" key="3">
    <source>
        <dbReference type="ARBA" id="ARBA00022475"/>
    </source>
</evidence>
<gene>
    <name evidence="11" type="primary">livH_5</name>
    <name evidence="11" type="ORF">POI8812_03013</name>
</gene>
<name>A0A2R8AEI3_9RHOB</name>
<evidence type="ECO:0000256" key="1">
    <source>
        <dbReference type="ARBA" id="ARBA00004651"/>
    </source>
</evidence>
<dbReference type="GO" id="GO:0015808">
    <property type="term" value="P:L-alanine transport"/>
    <property type="evidence" value="ECO:0007669"/>
    <property type="project" value="TreeGrafter"/>
</dbReference>
<proteinExistence type="inferred from homology"/>
<feature type="transmembrane region" description="Helical" evidence="10">
    <location>
        <begin position="77"/>
        <end position="95"/>
    </location>
</feature>
<evidence type="ECO:0000256" key="6">
    <source>
        <dbReference type="ARBA" id="ARBA00022970"/>
    </source>
</evidence>
<dbReference type="AlphaFoldDB" id="A0A2R8AEI3"/>
<dbReference type="RefSeq" id="WP_108783388.1">
    <property type="nucleotide sequence ID" value="NZ_OMKW01000004.1"/>
</dbReference>
<dbReference type="Pfam" id="PF02653">
    <property type="entry name" value="BPD_transp_2"/>
    <property type="match status" value="1"/>
</dbReference>
<evidence type="ECO:0000256" key="7">
    <source>
        <dbReference type="ARBA" id="ARBA00022989"/>
    </source>
</evidence>
<dbReference type="GO" id="GO:0015188">
    <property type="term" value="F:L-isoleucine transmembrane transporter activity"/>
    <property type="evidence" value="ECO:0007669"/>
    <property type="project" value="TreeGrafter"/>
</dbReference>
<keyword evidence="5 10" id="KW-0812">Transmembrane</keyword>
<dbReference type="CDD" id="cd06582">
    <property type="entry name" value="TM_PBP1_LivH_like"/>
    <property type="match status" value="1"/>
</dbReference>
<dbReference type="GO" id="GO:0015192">
    <property type="term" value="F:L-phenylalanine transmembrane transporter activity"/>
    <property type="evidence" value="ECO:0007669"/>
    <property type="project" value="TreeGrafter"/>
</dbReference>
<keyword evidence="7 10" id="KW-1133">Transmembrane helix</keyword>
<dbReference type="Proteomes" id="UP000244932">
    <property type="component" value="Unassembled WGS sequence"/>
</dbReference>
<dbReference type="InterPro" id="IPR001851">
    <property type="entry name" value="ABC_transp_permease"/>
</dbReference>
<dbReference type="GO" id="GO:1903806">
    <property type="term" value="P:L-isoleucine import across plasma membrane"/>
    <property type="evidence" value="ECO:0007669"/>
    <property type="project" value="TreeGrafter"/>
</dbReference>
<organism evidence="11 12">
    <name type="scientific">Pontivivens insulae</name>
    <dbReference type="NCBI Taxonomy" id="1639689"/>
    <lineage>
        <taxon>Bacteria</taxon>
        <taxon>Pseudomonadati</taxon>
        <taxon>Pseudomonadota</taxon>
        <taxon>Alphaproteobacteria</taxon>
        <taxon>Rhodobacterales</taxon>
        <taxon>Paracoccaceae</taxon>
        <taxon>Pontivivens</taxon>
    </lineage>
</organism>
<dbReference type="InterPro" id="IPR052157">
    <property type="entry name" value="BCAA_transport_permease"/>
</dbReference>
<feature type="transmembrane region" description="Helical" evidence="10">
    <location>
        <begin position="312"/>
        <end position="331"/>
    </location>
</feature>
<keyword evidence="3" id="KW-1003">Cell membrane</keyword>
<dbReference type="GO" id="GO:0042941">
    <property type="term" value="P:D-alanine transmembrane transport"/>
    <property type="evidence" value="ECO:0007669"/>
    <property type="project" value="TreeGrafter"/>
</dbReference>
<evidence type="ECO:0000313" key="12">
    <source>
        <dbReference type="Proteomes" id="UP000244932"/>
    </source>
</evidence>
<keyword evidence="4" id="KW-0997">Cell inner membrane</keyword>
<dbReference type="GO" id="GO:0005304">
    <property type="term" value="F:L-valine transmembrane transporter activity"/>
    <property type="evidence" value="ECO:0007669"/>
    <property type="project" value="TreeGrafter"/>
</dbReference>
<dbReference type="PANTHER" id="PTHR11795:SF371">
    <property type="entry name" value="HIGH-AFFINITY BRANCHED-CHAIN AMINO ACID TRANSPORT SYSTEM PERMEASE PROTEIN LIVH"/>
    <property type="match status" value="1"/>
</dbReference>
<accession>A0A2R8AEI3</accession>
<reference evidence="11 12" key="1">
    <citation type="submission" date="2018-03" db="EMBL/GenBank/DDBJ databases">
        <authorList>
            <person name="Keele B.F."/>
        </authorList>
    </citation>
    <scope>NUCLEOTIDE SEQUENCE [LARGE SCALE GENOMIC DNA]</scope>
    <source>
        <strain evidence="11 12">CeCT 8812</strain>
    </source>
</reference>
<protein>
    <submittedName>
        <fullName evidence="11">High-affinity branched-chain amino acid transport system permease protein LivH</fullName>
    </submittedName>
</protein>
<dbReference type="GO" id="GO:0005886">
    <property type="term" value="C:plasma membrane"/>
    <property type="evidence" value="ECO:0007669"/>
    <property type="project" value="UniProtKB-SubCell"/>
</dbReference>
<keyword evidence="8 10" id="KW-0472">Membrane</keyword>
<comment type="similarity">
    <text evidence="9">Belongs to the binding-protein-dependent transport system permease family. LivHM subfamily.</text>
</comment>
<dbReference type="PANTHER" id="PTHR11795">
    <property type="entry name" value="BRANCHED-CHAIN AMINO ACID TRANSPORT SYSTEM PERMEASE PROTEIN LIVH"/>
    <property type="match status" value="1"/>
</dbReference>
<evidence type="ECO:0000256" key="4">
    <source>
        <dbReference type="ARBA" id="ARBA00022519"/>
    </source>
</evidence>
<feature type="transmembrane region" description="Helical" evidence="10">
    <location>
        <begin position="216"/>
        <end position="237"/>
    </location>
</feature>
<feature type="transmembrane region" description="Helical" evidence="10">
    <location>
        <begin position="163"/>
        <end position="187"/>
    </location>
</feature>
<evidence type="ECO:0000256" key="10">
    <source>
        <dbReference type="SAM" id="Phobius"/>
    </source>
</evidence>
<sequence>MTDILNALVLFANFVFIPGLAYGSQLALGALGVTLIYAVLRFSNFAHGDLMAFGTAAVILFTWWLQSLGVSAGPLPTALIALPIGIAVAVAMSLLMDRTVYSYYRKVRAAPVVFVIASVGVMFVLNGLTRLVIGPDDQRFADGERFIIRARDFKEMTGLDEGLALRTTQVLTVVVAIIIVIALFRFLNRSRMGKAMRAYSDNEDLALLSGIDPKKVVFWTWVIAAGLATVAGTLYGLDKSFKPFTYFQLLLPIFAAAIVGGIGNPVGAIAGGFVIAFSEVTVTYAYKKFADYLIPGWEPEGLLQLLSTDYKFAVSFVILVVVLLVRPTGLFKGKVI</sequence>
<evidence type="ECO:0000256" key="2">
    <source>
        <dbReference type="ARBA" id="ARBA00022448"/>
    </source>
</evidence>
<comment type="subcellular location">
    <subcellularLocation>
        <location evidence="1">Cell membrane</location>
        <topology evidence="1">Multi-pass membrane protein</topology>
    </subcellularLocation>
</comment>
<feature type="transmembrane region" description="Helical" evidence="10">
    <location>
        <begin position="107"/>
        <end position="125"/>
    </location>
</feature>
<keyword evidence="12" id="KW-1185">Reference proteome</keyword>
<dbReference type="EMBL" id="OMKW01000004">
    <property type="protein sequence ID" value="SPF30671.1"/>
    <property type="molecule type" value="Genomic_DNA"/>
</dbReference>
<evidence type="ECO:0000256" key="9">
    <source>
        <dbReference type="ARBA" id="ARBA00037998"/>
    </source>
</evidence>
<feature type="transmembrane region" description="Helical" evidence="10">
    <location>
        <begin position="20"/>
        <end position="40"/>
    </location>
</feature>
<evidence type="ECO:0000256" key="8">
    <source>
        <dbReference type="ARBA" id="ARBA00023136"/>
    </source>
</evidence>
<dbReference type="GO" id="GO:0015190">
    <property type="term" value="F:L-leucine transmembrane transporter activity"/>
    <property type="evidence" value="ECO:0007669"/>
    <property type="project" value="TreeGrafter"/>
</dbReference>
<evidence type="ECO:0000256" key="5">
    <source>
        <dbReference type="ARBA" id="ARBA00022692"/>
    </source>
</evidence>
<dbReference type="OrthoDB" id="9807115at2"/>